<dbReference type="InterPro" id="IPR001611">
    <property type="entry name" value="Leu-rich_rpt"/>
</dbReference>
<name>A0A1Y2C1U3_9FUNG</name>
<dbReference type="InterPro" id="IPR032675">
    <property type="entry name" value="LRR_dom_sf"/>
</dbReference>
<keyword evidence="2" id="KW-1003">Cell membrane</keyword>
<dbReference type="FunFam" id="3.80.10.10:FF:000383">
    <property type="entry name" value="Leucine-rich repeat receptor protein kinase EMS1"/>
    <property type="match status" value="1"/>
</dbReference>
<keyword evidence="7" id="KW-1185">Reference proteome</keyword>
<keyword evidence="4" id="KW-0677">Repeat</keyword>
<dbReference type="PRINTS" id="PR00019">
    <property type="entry name" value="LEURICHRPT"/>
</dbReference>
<dbReference type="AlphaFoldDB" id="A0A1Y2C1U3"/>
<dbReference type="InterPro" id="IPR051848">
    <property type="entry name" value="PGIP"/>
</dbReference>
<dbReference type="PANTHER" id="PTHR48059:SF30">
    <property type="entry name" value="OS06G0587000 PROTEIN"/>
    <property type="match status" value="1"/>
</dbReference>
<evidence type="ECO:0000256" key="3">
    <source>
        <dbReference type="ARBA" id="ARBA00022614"/>
    </source>
</evidence>
<dbReference type="FunFam" id="3.80.10.10:FF:000041">
    <property type="entry name" value="LRR receptor-like serine/threonine-protein kinase ERECTA"/>
    <property type="match status" value="1"/>
</dbReference>
<dbReference type="Proteomes" id="UP000193642">
    <property type="component" value="Unassembled WGS sequence"/>
</dbReference>
<reference evidence="6 7" key="1">
    <citation type="submission" date="2016-07" db="EMBL/GenBank/DDBJ databases">
        <title>Pervasive Adenine N6-methylation of Active Genes in Fungi.</title>
        <authorList>
            <consortium name="DOE Joint Genome Institute"/>
            <person name="Mondo S.J."/>
            <person name="Dannebaum R.O."/>
            <person name="Kuo R.C."/>
            <person name="Labutti K."/>
            <person name="Haridas S."/>
            <person name="Kuo A."/>
            <person name="Salamov A."/>
            <person name="Ahrendt S.R."/>
            <person name="Lipzen A."/>
            <person name="Sullivan W."/>
            <person name="Andreopoulos W.B."/>
            <person name="Clum A."/>
            <person name="Lindquist E."/>
            <person name="Daum C."/>
            <person name="Ramamoorthy G.K."/>
            <person name="Gryganskyi A."/>
            <person name="Culley D."/>
            <person name="Magnuson J.K."/>
            <person name="James T.Y."/>
            <person name="O'Malley M.A."/>
            <person name="Stajich J.E."/>
            <person name="Spatafora J.W."/>
            <person name="Visel A."/>
            <person name="Grigoriev I.V."/>
        </authorList>
    </citation>
    <scope>NUCLEOTIDE SEQUENCE [LARGE SCALE GENOMIC DNA]</scope>
    <source>
        <strain evidence="6 7">JEL800</strain>
    </source>
</reference>
<evidence type="ECO:0000256" key="1">
    <source>
        <dbReference type="ARBA" id="ARBA00004236"/>
    </source>
</evidence>
<organism evidence="6 7">
    <name type="scientific">Rhizoclosmatium globosum</name>
    <dbReference type="NCBI Taxonomy" id="329046"/>
    <lineage>
        <taxon>Eukaryota</taxon>
        <taxon>Fungi</taxon>
        <taxon>Fungi incertae sedis</taxon>
        <taxon>Chytridiomycota</taxon>
        <taxon>Chytridiomycota incertae sedis</taxon>
        <taxon>Chytridiomycetes</taxon>
        <taxon>Chytridiales</taxon>
        <taxon>Chytriomycetaceae</taxon>
        <taxon>Rhizoclosmatium</taxon>
    </lineage>
</organism>
<keyword evidence="2" id="KW-0472">Membrane</keyword>
<evidence type="ECO:0000313" key="7">
    <source>
        <dbReference type="Proteomes" id="UP000193642"/>
    </source>
</evidence>
<protein>
    <submittedName>
        <fullName evidence="6">L domain-like protein</fullName>
    </submittedName>
</protein>
<dbReference type="Pfam" id="PF23598">
    <property type="entry name" value="LRR_14"/>
    <property type="match status" value="1"/>
</dbReference>
<accession>A0A1Y2C1U3</accession>
<dbReference type="PROSITE" id="PS51450">
    <property type="entry name" value="LRR"/>
    <property type="match status" value="1"/>
</dbReference>
<dbReference type="STRING" id="329046.A0A1Y2C1U3"/>
<dbReference type="PANTHER" id="PTHR48059">
    <property type="entry name" value="POLYGALACTURONASE INHIBITOR 1"/>
    <property type="match status" value="1"/>
</dbReference>
<feature type="domain" description="Disease resistance R13L4/SHOC-2-like LRR" evidence="5">
    <location>
        <begin position="117"/>
        <end position="299"/>
    </location>
</feature>
<proteinExistence type="predicted"/>
<dbReference type="InterPro" id="IPR003591">
    <property type="entry name" value="Leu-rich_rpt_typical-subtyp"/>
</dbReference>
<dbReference type="OrthoDB" id="1394818at2759"/>
<dbReference type="InterPro" id="IPR055414">
    <property type="entry name" value="LRR_R13L4/SHOC2-like"/>
</dbReference>
<evidence type="ECO:0000256" key="4">
    <source>
        <dbReference type="ARBA" id="ARBA00022737"/>
    </source>
</evidence>
<evidence type="ECO:0000259" key="5">
    <source>
        <dbReference type="Pfam" id="PF23598"/>
    </source>
</evidence>
<comment type="subcellular location">
    <subcellularLocation>
        <location evidence="1">Cell membrane</location>
    </subcellularLocation>
</comment>
<keyword evidence="3" id="KW-0433">Leucine-rich repeat</keyword>
<comment type="caution">
    <text evidence="6">The sequence shown here is derived from an EMBL/GenBank/DDBJ whole genome shotgun (WGS) entry which is preliminary data.</text>
</comment>
<gene>
    <name evidence="6" type="ORF">BCR33DRAFT_719112</name>
</gene>
<dbReference type="GO" id="GO:0005886">
    <property type="term" value="C:plasma membrane"/>
    <property type="evidence" value="ECO:0007669"/>
    <property type="project" value="UniProtKB-SubCell"/>
</dbReference>
<evidence type="ECO:0000313" key="6">
    <source>
        <dbReference type="EMBL" id="ORY41012.1"/>
    </source>
</evidence>
<dbReference type="EMBL" id="MCGO01000033">
    <property type="protein sequence ID" value="ORY41012.1"/>
    <property type="molecule type" value="Genomic_DNA"/>
</dbReference>
<evidence type="ECO:0000256" key="2">
    <source>
        <dbReference type="ARBA" id="ARBA00022475"/>
    </source>
</evidence>
<dbReference type="SUPFAM" id="SSF52058">
    <property type="entry name" value="L domain-like"/>
    <property type="match status" value="1"/>
</dbReference>
<dbReference type="Gene3D" id="3.80.10.10">
    <property type="entry name" value="Ribonuclease Inhibitor"/>
    <property type="match status" value="2"/>
</dbReference>
<dbReference type="SMART" id="SM00369">
    <property type="entry name" value="LRR_TYP"/>
    <property type="match status" value="3"/>
</dbReference>
<sequence length="321" mass="36142">MEELHGLASSLTLVDESELETRTISKNPVRLPNDVIIQILSWIHPNKVLKYRRLNRDSNKIVLSKHFALLNKSRCNVNFNDNIYTFASSWFHWPQPYQITHMGSISYIAYLDLSMRNLKGPFPVILCTHLTKLTSLNLSNNRISGEIPGEIKNLKNLESLFLEMNQLTGEIPTEISHLPYLETLALNNNTLSGPIPKDIGNLQLLLYLFLQNNNLSGPIPDSIGTLGCLNQLNLSNNKLSGAIPDALGDLPYIQEIDLSNNELEGDIPLSVYIKMEEEGLRLNSLHLFGNQLNRVPPQMAHFEVERGSFTFASLYTGSLGY</sequence>